<keyword evidence="2" id="KW-1185">Reference proteome</keyword>
<name>A0A7M1RXR1_9CAUD</name>
<evidence type="ECO:0000313" key="1">
    <source>
        <dbReference type="EMBL" id="QOR59148.1"/>
    </source>
</evidence>
<dbReference type="RefSeq" id="YP_010111306.1">
    <property type="nucleotide sequence ID" value="NC_055880.1"/>
</dbReference>
<dbReference type="KEGG" id="vg:65129669"/>
<dbReference type="EMBL" id="MT774387">
    <property type="protein sequence ID" value="QOR59148.1"/>
    <property type="molecule type" value="Genomic_DNA"/>
</dbReference>
<protein>
    <submittedName>
        <fullName evidence="1">Tail tubular protein</fullName>
    </submittedName>
</protein>
<proteinExistence type="predicted"/>
<dbReference type="Proteomes" id="UP000594132">
    <property type="component" value="Segment"/>
</dbReference>
<dbReference type="Pfam" id="PF24228">
    <property type="entry name" value="CrAss_Ring_1"/>
    <property type="match status" value="1"/>
</dbReference>
<dbReference type="GeneID" id="65129669"/>
<reference evidence="1 2" key="1">
    <citation type="submission" date="2020-07" db="EMBL/GenBank/DDBJ databases">
        <title>Taxonomic proposal: Crassvirales, a new order of highly abundant and diverse bacterial viruses.</title>
        <authorList>
            <person name="Shkoporov A.N."/>
            <person name="Stockdale S.R."/>
            <person name="Guerin E."/>
            <person name="Ross R.P."/>
            <person name="Hill C."/>
        </authorList>
    </citation>
    <scope>NUCLEOTIDE SEQUENCE [LARGE SCALE GENOMIC DNA]</scope>
</reference>
<evidence type="ECO:0000313" key="2">
    <source>
        <dbReference type="Proteomes" id="UP000594132"/>
    </source>
</evidence>
<sequence length="213" mass="24745">MRHPLLQDLSFETAVDYTIDFLRIVGVPRIFEDRFKTLEVKDYRAVLPCDLLDIIQVKEHCSAYVLRATTDTFYQDDRGPAPYEYTFKVQGDILYTNMKEGALDIAYKAIVTDEEGYPMIPDDSTFIRALEQYIKKQWFTILFDMGRIQPAVLQNAQQEYAFYVAQAQNKLVMPTLSELESISNMWTSLLAKNNEFKKGFKHTGAKELIKVQR</sequence>
<dbReference type="InterPro" id="IPR057118">
    <property type="entry name" value="R1-like"/>
</dbReference>
<accession>A0A7M1RXR1</accession>
<organism evidence="1 2">
    <name type="scientific">uncultured phage cr111_1</name>
    <dbReference type="NCBI Taxonomy" id="2772071"/>
    <lineage>
        <taxon>Viruses</taxon>
        <taxon>Duplodnaviria</taxon>
        <taxon>Heunggongvirae</taxon>
        <taxon>Uroviricota</taxon>
        <taxon>Caudoviricetes</taxon>
        <taxon>Crassvirales</taxon>
        <taxon>Steigviridae</taxon>
        <taxon>Asinivirinae</taxon>
        <taxon>Lahndsivirus</taxon>
        <taxon>Lahndsivirus rarus</taxon>
    </lineage>
</organism>